<dbReference type="EMBL" id="MT143428">
    <property type="protein sequence ID" value="QJA96727.1"/>
    <property type="molecule type" value="Genomic_DNA"/>
</dbReference>
<gene>
    <name evidence="1" type="ORF">MM415A05776_0006</name>
    <name evidence="2" type="ORF">MM415B07537_0002</name>
</gene>
<organism evidence="1">
    <name type="scientific">viral metagenome</name>
    <dbReference type="NCBI Taxonomy" id="1070528"/>
    <lineage>
        <taxon>unclassified sequences</taxon>
        <taxon>metagenomes</taxon>
        <taxon>organismal metagenomes</taxon>
    </lineage>
</organism>
<proteinExistence type="predicted"/>
<name>A0A6M3JHH7_9ZZZZ</name>
<accession>A0A6M3JHH7</accession>
<dbReference type="AlphaFoldDB" id="A0A6M3JHH7"/>
<evidence type="ECO:0000313" key="1">
    <source>
        <dbReference type="EMBL" id="QJA68778.1"/>
    </source>
</evidence>
<dbReference type="EMBL" id="MT141648">
    <property type="protein sequence ID" value="QJA68778.1"/>
    <property type="molecule type" value="Genomic_DNA"/>
</dbReference>
<reference evidence="1" key="1">
    <citation type="submission" date="2020-03" db="EMBL/GenBank/DDBJ databases">
        <title>The deep terrestrial virosphere.</title>
        <authorList>
            <person name="Holmfeldt K."/>
            <person name="Nilsson E."/>
            <person name="Simone D."/>
            <person name="Lopez-Fernandez M."/>
            <person name="Wu X."/>
            <person name="de Brujin I."/>
            <person name="Lundin D."/>
            <person name="Andersson A."/>
            <person name="Bertilsson S."/>
            <person name="Dopson M."/>
        </authorList>
    </citation>
    <scope>NUCLEOTIDE SEQUENCE</scope>
    <source>
        <strain evidence="1">MM415A05776</strain>
        <strain evidence="2">MM415B07537</strain>
    </source>
</reference>
<evidence type="ECO:0000313" key="2">
    <source>
        <dbReference type="EMBL" id="QJA96727.1"/>
    </source>
</evidence>
<sequence>MEIEKSMRYRVNVSTSVKGVKTWDCTCDGEYKVSDPNHALPDDYAMRDILERSDKLVAELEKRYPITEVR</sequence>
<protein>
    <submittedName>
        <fullName evidence="1">Uncharacterized protein</fullName>
    </submittedName>
</protein>